<name>A0AAV7IWQ0_COTGL</name>
<evidence type="ECO:0000256" key="1">
    <source>
        <dbReference type="SAM" id="MobiDB-lite"/>
    </source>
</evidence>
<proteinExistence type="predicted"/>
<gene>
    <name evidence="2" type="ORF">KQX54_014815</name>
</gene>
<dbReference type="Proteomes" id="UP000826195">
    <property type="component" value="Unassembled WGS sequence"/>
</dbReference>
<feature type="compositionally biased region" description="Acidic residues" evidence="1">
    <location>
        <begin position="24"/>
        <end position="43"/>
    </location>
</feature>
<reference evidence="2 3" key="1">
    <citation type="journal article" date="2021" name="J. Hered.">
        <title>A chromosome-level genome assembly of the parasitoid wasp, Cotesia glomerata (Hymenoptera: Braconidae).</title>
        <authorList>
            <person name="Pinto B.J."/>
            <person name="Weis J.J."/>
            <person name="Gamble T."/>
            <person name="Ode P.J."/>
            <person name="Paul R."/>
            <person name="Zaspel J.M."/>
        </authorList>
    </citation>
    <scope>NUCLEOTIDE SEQUENCE [LARGE SCALE GENOMIC DNA]</scope>
    <source>
        <strain evidence="2">CgM1</strain>
    </source>
</reference>
<organism evidence="2 3">
    <name type="scientific">Cotesia glomerata</name>
    <name type="common">Lepidopteran parasitic wasp</name>
    <name type="synonym">Apanteles glomeratus</name>
    <dbReference type="NCBI Taxonomy" id="32391"/>
    <lineage>
        <taxon>Eukaryota</taxon>
        <taxon>Metazoa</taxon>
        <taxon>Ecdysozoa</taxon>
        <taxon>Arthropoda</taxon>
        <taxon>Hexapoda</taxon>
        <taxon>Insecta</taxon>
        <taxon>Pterygota</taxon>
        <taxon>Neoptera</taxon>
        <taxon>Endopterygota</taxon>
        <taxon>Hymenoptera</taxon>
        <taxon>Apocrita</taxon>
        <taxon>Ichneumonoidea</taxon>
        <taxon>Braconidae</taxon>
        <taxon>Microgastrinae</taxon>
        <taxon>Cotesia</taxon>
    </lineage>
</organism>
<comment type="caution">
    <text evidence="2">The sequence shown here is derived from an EMBL/GenBank/DDBJ whole genome shotgun (WGS) entry which is preliminary data.</text>
</comment>
<sequence length="107" mass="12469">MDYAYEFDCAGGLCTAGSCYYENDDEDEEDGDKDENNNDDDDIDHYHRGIKIISGETRQPRSSRLLPPALNIYRQQQSRHTKFANSRYLYPSPLPFIHLYSHHNCHP</sequence>
<protein>
    <submittedName>
        <fullName evidence="2">Uncharacterized protein</fullName>
    </submittedName>
</protein>
<keyword evidence="3" id="KW-1185">Reference proteome</keyword>
<accession>A0AAV7IWQ0</accession>
<dbReference type="AlphaFoldDB" id="A0AAV7IWQ0"/>
<dbReference type="EMBL" id="JAHXZJ010000374">
    <property type="protein sequence ID" value="KAH0561222.1"/>
    <property type="molecule type" value="Genomic_DNA"/>
</dbReference>
<evidence type="ECO:0000313" key="2">
    <source>
        <dbReference type="EMBL" id="KAH0561222.1"/>
    </source>
</evidence>
<evidence type="ECO:0000313" key="3">
    <source>
        <dbReference type="Proteomes" id="UP000826195"/>
    </source>
</evidence>
<feature type="region of interest" description="Disordered" evidence="1">
    <location>
        <begin position="24"/>
        <end position="45"/>
    </location>
</feature>